<name>E4Y3F4_OIKDI</name>
<dbReference type="EMBL" id="FN654131">
    <property type="protein sequence ID" value="CBY16362.1"/>
    <property type="molecule type" value="Genomic_DNA"/>
</dbReference>
<dbReference type="AlphaFoldDB" id="E4Y3F4"/>
<keyword evidence="2" id="KW-1185">Reference proteome</keyword>
<dbReference type="GO" id="GO:0005634">
    <property type="term" value="C:nucleus"/>
    <property type="evidence" value="ECO:0007669"/>
    <property type="project" value="TreeGrafter"/>
</dbReference>
<evidence type="ECO:0008006" key="3">
    <source>
        <dbReference type="Google" id="ProtNLM"/>
    </source>
</evidence>
<evidence type="ECO:0000313" key="1">
    <source>
        <dbReference type="EMBL" id="CBY16362.1"/>
    </source>
</evidence>
<accession>E4Y3F4</accession>
<dbReference type="PANTHER" id="PTHR13063">
    <property type="entry name" value="ENOS INTERACTING PROTEIN"/>
    <property type="match status" value="1"/>
</dbReference>
<dbReference type="InParanoid" id="E4Y3F4"/>
<evidence type="ECO:0000313" key="2">
    <source>
        <dbReference type="Proteomes" id="UP000001307"/>
    </source>
</evidence>
<protein>
    <recommendedName>
        <fullName evidence="3">Replication termination factor 2</fullName>
    </recommendedName>
</protein>
<organism evidence="1">
    <name type="scientific">Oikopleura dioica</name>
    <name type="common">Tunicate</name>
    <dbReference type="NCBI Taxonomy" id="34765"/>
    <lineage>
        <taxon>Eukaryota</taxon>
        <taxon>Metazoa</taxon>
        <taxon>Chordata</taxon>
        <taxon>Tunicata</taxon>
        <taxon>Appendicularia</taxon>
        <taxon>Copelata</taxon>
        <taxon>Oikopleuridae</taxon>
        <taxon>Oikopleura</taxon>
    </lineage>
</organism>
<dbReference type="OrthoDB" id="116827at2759"/>
<dbReference type="GO" id="GO:0061630">
    <property type="term" value="F:ubiquitin protein ligase activity"/>
    <property type="evidence" value="ECO:0007669"/>
    <property type="project" value="InterPro"/>
</dbReference>
<dbReference type="Proteomes" id="UP000001307">
    <property type="component" value="Unassembled WGS sequence"/>
</dbReference>
<dbReference type="InterPro" id="IPR016818">
    <property type="entry name" value="NOSIP"/>
</dbReference>
<gene>
    <name evidence="1" type="ORF">GSOID_T00001509001</name>
</gene>
<sequence>MLDRKNKIALTKKRKLKQAKEEAELEEAIPKKVFKGESTKDVATDRFGSGTASFWDASKAPTTKKESAFEEKDVEKVLDPVTGSVLKLKKLVKVKFTAVDPNITETKRQASKSRWKCPVTGDILTNKQACVVIKPTGDVVTQKAVDVMKKGNLKRKLTLAGKVIN</sequence>
<proteinExistence type="predicted"/>
<reference evidence="1" key="1">
    <citation type="journal article" date="2010" name="Science">
        <title>Plasticity of animal genome architecture unmasked by rapid evolution of a pelagic tunicate.</title>
        <authorList>
            <person name="Denoeud F."/>
            <person name="Henriet S."/>
            <person name="Mungpakdee S."/>
            <person name="Aury J.M."/>
            <person name="Da Silva C."/>
            <person name="Brinkmann H."/>
            <person name="Mikhaleva J."/>
            <person name="Olsen L.C."/>
            <person name="Jubin C."/>
            <person name="Canestro C."/>
            <person name="Bouquet J.M."/>
            <person name="Danks G."/>
            <person name="Poulain J."/>
            <person name="Campsteijn C."/>
            <person name="Adamski M."/>
            <person name="Cross I."/>
            <person name="Yadetie F."/>
            <person name="Muffato M."/>
            <person name="Louis A."/>
            <person name="Butcher S."/>
            <person name="Tsagkogeorga G."/>
            <person name="Konrad A."/>
            <person name="Singh S."/>
            <person name="Jensen M.F."/>
            <person name="Cong E.H."/>
            <person name="Eikeseth-Otteraa H."/>
            <person name="Noel B."/>
            <person name="Anthouard V."/>
            <person name="Porcel B.M."/>
            <person name="Kachouri-Lafond R."/>
            <person name="Nishino A."/>
            <person name="Ugolini M."/>
            <person name="Chourrout P."/>
            <person name="Nishida H."/>
            <person name="Aasland R."/>
            <person name="Huzurbazar S."/>
            <person name="Westhof E."/>
            <person name="Delsuc F."/>
            <person name="Lehrach H."/>
            <person name="Reinhardt R."/>
            <person name="Weissenbach J."/>
            <person name="Roy S.W."/>
            <person name="Artiguenave F."/>
            <person name="Postlethwait J.H."/>
            <person name="Manak J.R."/>
            <person name="Thompson E.M."/>
            <person name="Jaillon O."/>
            <person name="Du Pasquier L."/>
            <person name="Boudinot P."/>
            <person name="Liberles D.A."/>
            <person name="Volff J.N."/>
            <person name="Philippe H."/>
            <person name="Lenhard B."/>
            <person name="Roest Crollius H."/>
            <person name="Wincker P."/>
            <person name="Chourrout D."/>
        </authorList>
    </citation>
    <scope>NUCLEOTIDE SEQUENCE [LARGE SCALE GENOMIC DNA]</scope>
</reference>
<dbReference type="PANTHER" id="PTHR13063:SF10">
    <property type="entry name" value="NITRIC OXIDE SYNTHASE-INTERACTING PROTEIN"/>
    <property type="match status" value="1"/>
</dbReference>